<keyword evidence="1" id="KW-0472">Membrane</keyword>
<reference evidence="2 3" key="1">
    <citation type="submission" date="2019-02" db="EMBL/GenBank/DDBJ databases">
        <title>Hyunsoonleella sp., isolated from marine sediment.</title>
        <authorList>
            <person name="Liu B.-T."/>
        </authorList>
    </citation>
    <scope>NUCLEOTIDE SEQUENCE [LARGE SCALE GENOMIC DNA]</scope>
    <source>
        <strain evidence="2 3">T58</strain>
    </source>
</reference>
<proteinExistence type="predicted"/>
<comment type="caution">
    <text evidence="2">The sequence shown here is derived from an EMBL/GenBank/DDBJ whole genome shotgun (WGS) entry which is preliminary data.</text>
</comment>
<accession>A0A4Q9FFU4</accession>
<evidence type="ECO:0000313" key="2">
    <source>
        <dbReference type="EMBL" id="TBN05477.1"/>
    </source>
</evidence>
<feature type="transmembrane region" description="Helical" evidence="1">
    <location>
        <begin position="61"/>
        <end position="82"/>
    </location>
</feature>
<organism evidence="2 3">
    <name type="scientific">Hyunsoonleella flava</name>
    <dbReference type="NCBI Taxonomy" id="2527939"/>
    <lineage>
        <taxon>Bacteria</taxon>
        <taxon>Pseudomonadati</taxon>
        <taxon>Bacteroidota</taxon>
        <taxon>Flavobacteriia</taxon>
        <taxon>Flavobacteriales</taxon>
        <taxon>Flavobacteriaceae</taxon>
    </lineage>
</organism>
<dbReference type="AlphaFoldDB" id="A0A4Q9FFU4"/>
<keyword evidence="1" id="KW-1133">Transmembrane helix</keyword>
<dbReference type="RefSeq" id="WP_130963094.1">
    <property type="nucleotide sequence ID" value="NZ_SIRT01000002.1"/>
</dbReference>
<name>A0A4Q9FFU4_9FLAO</name>
<dbReference type="Proteomes" id="UP000291142">
    <property type="component" value="Unassembled WGS sequence"/>
</dbReference>
<gene>
    <name evidence="2" type="ORF">EYD45_04155</name>
</gene>
<protein>
    <submittedName>
        <fullName evidence="2">Uncharacterized protein</fullName>
    </submittedName>
</protein>
<keyword evidence="1" id="KW-0812">Transmembrane</keyword>
<sequence>MELVINSSKLNTVHKQEESVTKPLGFLNSRYKAIAKESLRNASQRSIFGIRSRIKNSRYHFVSGMEVALKLSVFLVAILAIFN</sequence>
<dbReference type="EMBL" id="SIRT01000002">
    <property type="protein sequence ID" value="TBN05477.1"/>
    <property type="molecule type" value="Genomic_DNA"/>
</dbReference>
<evidence type="ECO:0000256" key="1">
    <source>
        <dbReference type="SAM" id="Phobius"/>
    </source>
</evidence>
<evidence type="ECO:0000313" key="3">
    <source>
        <dbReference type="Proteomes" id="UP000291142"/>
    </source>
</evidence>
<keyword evidence="3" id="KW-1185">Reference proteome</keyword>
<dbReference type="OrthoDB" id="1449790at2"/>